<name>A0A2P2P6W5_RHIMU</name>
<sequence>MQRRFRLPRRIPDGPCRSCKPYAAYPYPLAAPSSCDPSGRHPPERRPRREPPLLSGDSPSPT</sequence>
<dbReference type="AlphaFoldDB" id="A0A2P2P6W5"/>
<dbReference type="EMBL" id="GGEC01069867">
    <property type="protein sequence ID" value="MBX50351.1"/>
    <property type="molecule type" value="Transcribed_RNA"/>
</dbReference>
<feature type="compositionally biased region" description="Basic and acidic residues" evidence="1">
    <location>
        <begin position="38"/>
        <end position="51"/>
    </location>
</feature>
<reference evidence="2" key="1">
    <citation type="submission" date="2018-02" db="EMBL/GenBank/DDBJ databases">
        <title>Rhizophora mucronata_Transcriptome.</title>
        <authorList>
            <person name="Meera S.P."/>
            <person name="Sreeshan A."/>
            <person name="Augustine A."/>
        </authorList>
    </citation>
    <scope>NUCLEOTIDE SEQUENCE</scope>
    <source>
        <tissue evidence="2">Leaf</tissue>
    </source>
</reference>
<evidence type="ECO:0000313" key="2">
    <source>
        <dbReference type="EMBL" id="MBX50351.1"/>
    </source>
</evidence>
<proteinExistence type="predicted"/>
<evidence type="ECO:0000256" key="1">
    <source>
        <dbReference type="SAM" id="MobiDB-lite"/>
    </source>
</evidence>
<accession>A0A2P2P6W5</accession>
<protein>
    <submittedName>
        <fullName evidence="2">Uncharacterized protein</fullName>
    </submittedName>
</protein>
<feature type="region of interest" description="Disordered" evidence="1">
    <location>
        <begin position="30"/>
        <end position="62"/>
    </location>
</feature>
<organism evidence="2">
    <name type="scientific">Rhizophora mucronata</name>
    <name type="common">Asiatic mangrove</name>
    <dbReference type="NCBI Taxonomy" id="61149"/>
    <lineage>
        <taxon>Eukaryota</taxon>
        <taxon>Viridiplantae</taxon>
        <taxon>Streptophyta</taxon>
        <taxon>Embryophyta</taxon>
        <taxon>Tracheophyta</taxon>
        <taxon>Spermatophyta</taxon>
        <taxon>Magnoliopsida</taxon>
        <taxon>eudicotyledons</taxon>
        <taxon>Gunneridae</taxon>
        <taxon>Pentapetalae</taxon>
        <taxon>rosids</taxon>
        <taxon>fabids</taxon>
        <taxon>Malpighiales</taxon>
        <taxon>Rhizophoraceae</taxon>
        <taxon>Rhizophora</taxon>
    </lineage>
</organism>